<dbReference type="AlphaFoldDB" id="A8N998"/>
<keyword evidence="5" id="KW-0479">Metal-binding</keyword>
<dbReference type="Pfam" id="PF01522">
    <property type="entry name" value="Polysacc_deac_1"/>
    <property type="match status" value="1"/>
</dbReference>
<dbReference type="PROSITE" id="PS51677">
    <property type="entry name" value="NODB"/>
    <property type="match status" value="1"/>
</dbReference>
<gene>
    <name evidence="14" type="ORF">CC1G_00973</name>
</gene>
<dbReference type="SUPFAM" id="SSF88713">
    <property type="entry name" value="Glycoside hydrolase/deacetylase"/>
    <property type="match status" value="1"/>
</dbReference>
<keyword evidence="9" id="KW-0119">Carbohydrate metabolism</keyword>
<dbReference type="EMBL" id="AACS02000007">
    <property type="protein sequence ID" value="EAU90589.1"/>
    <property type="molecule type" value="Genomic_DNA"/>
</dbReference>
<dbReference type="GO" id="GO:0005975">
    <property type="term" value="P:carbohydrate metabolic process"/>
    <property type="evidence" value="ECO:0007669"/>
    <property type="project" value="InterPro"/>
</dbReference>
<proteinExistence type="predicted"/>
<dbReference type="Proteomes" id="UP000001861">
    <property type="component" value="Unassembled WGS sequence"/>
</dbReference>
<evidence type="ECO:0000256" key="8">
    <source>
        <dbReference type="ARBA" id="ARBA00023136"/>
    </source>
</evidence>
<dbReference type="InterPro" id="IPR002509">
    <property type="entry name" value="NODB_dom"/>
</dbReference>
<evidence type="ECO:0000256" key="10">
    <source>
        <dbReference type="ARBA" id="ARBA00023288"/>
    </source>
</evidence>
<keyword evidence="4" id="KW-0325">Glycoprotein</keyword>
<dbReference type="Gene3D" id="3.20.20.370">
    <property type="entry name" value="Glycoside hydrolase/deacetylase"/>
    <property type="match status" value="1"/>
</dbReference>
<evidence type="ECO:0000259" key="13">
    <source>
        <dbReference type="PROSITE" id="PS51677"/>
    </source>
</evidence>
<feature type="signal peptide" evidence="12">
    <location>
        <begin position="1"/>
        <end position="22"/>
    </location>
</feature>
<protein>
    <submittedName>
        <fullName evidence="14">Chitin deacetylase</fullName>
    </submittedName>
</protein>
<keyword evidence="3" id="KW-1003">Cell membrane</keyword>
<sequence length="234" mass="26064">MVFVPAATAFVVLLNLAVNGLGLPSSPIPSYAALPNSYEITRQLNAVNATGTFFFNGDNYGCIYSKENVDRVKHVYRHGHQVASHTWAHRDLSTLGWNDIYEEMRRTDEALQRITGALPAFMRPPYGNYNNLVREVSASRHQAIVLWDFDSGDSVGVGPGSQKYRYTQLAQHRPSSVLTLNHEVYASSVHDVLPHAISKLRQAGYRLVSVAECLGRPPYIYVQAPAARDSSWKC</sequence>
<dbReference type="PANTHER" id="PTHR46471:SF2">
    <property type="entry name" value="CHITIN DEACETYLASE-RELATED"/>
    <property type="match status" value="1"/>
</dbReference>
<evidence type="ECO:0000256" key="1">
    <source>
        <dbReference type="ARBA" id="ARBA00001941"/>
    </source>
</evidence>
<keyword evidence="8" id="KW-0472">Membrane</keyword>
<evidence type="ECO:0000313" key="15">
    <source>
        <dbReference type="Proteomes" id="UP000001861"/>
    </source>
</evidence>
<dbReference type="OMA" id="KWANDGA"/>
<evidence type="ECO:0000256" key="3">
    <source>
        <dbReference type="ARBA" id="ARBA00022475"/>
    </source>
</evidence>
<evidence type="ECO:0000256" key="12">
    <source>
        <dbReference type="SAM" id="SignalP"/>
    </source>
</evidence>
<organism evidence="14 15">
    <name type="scientific">Coprinopsis cinerea (strain Okayama-7 / 130 / ATCC MYA-4618 / FGSC 9003)</name>
    <name type="common">Inky cap fungus</name>
    <name type="synonym">Hormographiella aspergillata</name>
    <dbReference type="NCBI Taxonomy" id="240176"/>
    <lineage>
        <taxon>Eukaryota</taxon>
        <taxon>Fungi</taxon>
        <taxon>Dikarya</taxon>
        <taxon>Basidiomycota</taxon>
        <taxon>Agaricomycotina</taxon>
        <taxon>Agaricomycetes</taxon>
        <taxon>Agaricomycetidae</taxon>
        <taxon>Agaricales</taxon>
        <taxon>Agaricineae</taxon>
        <taxon>Psathyrellaceae</taxon>
        <taxon>Coprinopsis</taxon>
    </lineage>
</organism>
<dbReference type="GO" id="GO:0071555">
    <property type="term" value="P:cell wall organization"/>
    <property type="evidence" value="ECO:0007669"/>
    <property type="project" value="UniProtKB-KW"/>
</dbReference>
<evidence type="ECO:0000256" key="7">
    <source>
        <dbReference type="ARBA" id="ARBA00022801"/>
    </source>
</evidence>
<evidence type="ECO:0000256" key="4">
    <source>
        <dbReference type="ARBA" id="ARBA00022622"/>
    </source>
</evidence>
<dbReference type="GO" id="GO:0098552">
    <property type="term" value="C:side of membrane"/>
    <property type="evidence" value="ECO:0007669"/>
    <property type="project" value="UniProtKB-KW"/>
</dbReference>
<dbReference type="InterPro" id="IPR011330">
    <property type="entry name" value="Glyco_hydro/deAcase_b/a-brl"/>
</dbReference>
<keyword evidence="15" id="KW-1185">Reference proteome</keyword>
<keyword evidence="11" id="KW-0961">Cell wall biogenesis/degradation</keyword>
<dbReference type="GO" id="GO:0046872">
    <property type="term" value="F:metal ion binding"/>
    <property type="evidence" value="ECO:0007669"/>
    <property type="project" value="UniProtKB-KW"/>
</dbReference>
<dbReference type="GeneID" id="6007898"/>
<dbReference type="eggNOG" id="ENOG502S2CW">
    <property type="taxonomic scope" value="Eukaryota"/>
</dbReference>
<evidence type="ECO:0000256" key="5">
    <source>
        <dbReference type="ARBA" id="ARBA00022723"/>
    </source>
</evidence>
<keyword evidence="10" id="KW-0449">Lipoprotein</keyword>
<dbReference type="GO" id="GO:0016810">
    <property type="term" value="F:hydrolase activity, acting on carbon-nitrogen (but not peptide) bonds"/>
    <property type="evidence" value="ECO:0007669"/>
    <property type="project" value="InterPro"/>
</dbReference>
<evidence type="ECO:0000256" key="2">
    <source>
        <dbReference type="ARBA" id="ARBA00004609"/>
    </source>
</evidence>
<evidence type="ECO:0000256" key="9">
    <source>
        <dbReference type="ARBA" id="ARBA00023277"/>
    </source>
</evidence>
<reference evidence="14 15" key="1">
    <citation type="journal article" date="2010" name="Proc. Natl. Acad. Sci. U.S.A.">
        <title>Insights into evolution of multicellular fungi from the assembled chromosomes of the mushroom Coprinopsis cinerea (Coprinus cinereus).</title>
        <authorList>
            <person name="Stajich J.E."/>
            <person name="Wilke S.K."/>
            <person name="Ahren D."/>
            <person name="Au C.H."/>
            <person name="Birren B.W."/>
            <person name="Borodovsky M."/>
            <person name="Burns C."/>
            <person name="Canback B."/>
            <person name="Casselton L.A."/>
            <person name="Cheng C.K."/>
            <person name="Deng J."/>
            <person name="Dietrich F.S."/>
            <person name="Fargo D.C."/>
            <person name="Farman M.L."/>
            <person name="Gathman A.C."/>
            <person name="Goldberg J."/>
            <person name="Guigo R."/>
            <person name="Hoegger P.J."/>
            <person name="Hooker J.B."/>
            <person name="Huggins A."/>
            <person name="James T.Y."/>
            <person name="Kamada T."/>
            <person name="Kilaru S."/>
            <person name="Kodira C."/>
            <person name="Kues U."/>
            <person name="Kupfer D."/>
            <person name="Kwan H.S."/>
            <person name="Lomsadze A."/>
            <person name="Li W."/>
            <person name="Lilly W.W."/>
            <person name="Ma L.J."/>
            <person name="Mackey A.J."/>
            <person name="Manning G."/>
            <person name="Martin F."/>
            <person name="Muraguchi H."/>
            <person name="Natvig D.O."/>
            <person name="Palmerini H."/>
            <person name="Ramesh M.A."/>
            <person name="Rehmeyer C.J."/>
            <person name="Roe B.A."/>
            <person name="Shenoy N."/>
            <person name="Stanke M."/>
            <person name="Ter-Hovhannisyan V."/>
            <person name="Tunlid A."/>
            <person name="Velagapudi R."/>
            <person name="Vision T.J."/>
            <person name="Zeng Q."/>
            <person name="Zolan M.E."/>
            <person name="Pukkila P.J."/>
        </authorList>
    </citation>
    <scope>NUCLEOTIDE SEQUENCE [LARGE SCALE GENOMIC DNA]</scope>
    <source>
        <strain evidence="15">Okayama-7 / 130 / ATCC MYA-4618 / FGSC 9003</strain>
    </source>
</reference>
<feature type="chain" id="PRO_5002727152" evidence="12">
    <location>
        <begin position="23"/>
        <end position="234"/>
    </location>
</feature>
<evidence type="ECO:0000256" key="6">
    <source>
        <dbReference type="ARBA" id="ARBA00022729"/>
    </source>
</evidence>
<comment type="subcellular location">
    <subcellularLocation>
        <location evidence="2">Cell membrane</location>
        <topology evidence="2">Lipid-anchor</topology>
        <topology evidence="2">GPI-anchor</topology>
    </subcellularLocation>
</comment>
<comment type="caution">
    <text evidence="14">The sequence shown here is derived from an EMBL/GenBank/DDBJ whole genome shotgun (WGS) entry which is preliminary data.</text>
</comment>
<keyword evidence="7" id="KW-0378">Hydrolase</keyword>
<dbReference type="RefSeq" id="XP_001831426.1">
    <property type="nucleotide sequence ID" value="XM_001831374.1"/>
</dbReference>
<keyword evidence="4" id="KW-0336">GPI-anchor</keyword>
<dbReference type="OrthoDB" id="2125469at2759"/>
<dbReference type="KEGG" id="cci:CC1G_00973"/>
<evidence type="ECO:0000313" key="14">
    <source>
        <dbReference type="EMBL" id="EAU90589.1"/>
    </source>
</evidence>
<feature type="domain" description="NodB homology" evidence="13">
    <location>
        <begin position="19"/>
        <end position="208"/>
    </location>
</feature>
<dbReference type="InParanoid" id="A8N998"/>
<name>A8N998_COPC7</name>
<keyword evidence="6 12" id="KW-0732">Signal</keyword>
<comment type="cofactor">
    <cofactor evidence="1">
        <name>Co(2+)</name>
        <dbReference type="ChEBI" id="CHEBI:48828"/>
    </cofactor>
</comment>
<dbReference type="GO" id="GO:0005886">
    <property type="term" value="C:plasma membrane"/>
    <property type="evidence" value="ECO:0007669"/>
    <property type="project" value="UniProtKB-SubCell"/>
</dbReference>
<dbReference type="VEuPathDB" id="FungiDB:CC1G_00973"/>
<accession>A8N998</accession>
<evidence type="ECO:0000256" key="11">
    <source>
        <dbReference type="ARBA" id="ARBA00023316"/>
    </source>
</evidence>
<dbReference type="PANTHER" id="PTHR46471">
    <property type="entry name" value="CHITIN DEACETYLASE"/>
    <property type="match status" value="1"/>
</dbReference>